<proteinExistence type="predicted"/>
<name>A0A437JWV6_9BURK</name>
<dbReference type="EMBL" id="SACT01000002">
    <property type="protein sequence ID" value="RVT52153.1"/>
    <property type="molecule type" value="Genomic_DNA"/>
</dbReference>
<keyword evidence="2" id="KW-0472">Membrane</keyword>
<keyword evidence="5" id="KW-1185">Reference proteome</keyword>
<dbReference type="InterPro" id="IPR011723">
    <property type="entry name" value="Znf/thioredoxin_put"/>
</dbReference>
<evidence type="ECO:0000256" key="2">
    <source>
        <dbReference type="SAM" id="Phobius"/>
    </source>
</evidence>
<dbReference type="Pfam" id="PF11906">
    <property type="entry name" value="DUF3426"/>
    <property type="match status" value="1"/>
</dbReference>
<accession>A0A437JWV6</accession>
<sequence>MSLATRCTACGTVFRVVQDQLRVSSGWVRCGRCGEVFNAIESLVDAAPERPEGVPSQHGPRIMAELARVSGSDFAPSEEAIERPATAEAAAVNGHGLPRAASDAPTVPESQQGDGPGPDAEASEPAQGRRPSTSTAATMVAKAPAEVTASQRLGPPPVAAGVADMATPAFVVQADRAARWRRPFVRVVLTTLILVSASGLAAQILTSHHDWLAARWPWMQPVSARFCALQGCRVGAPRLLEGLSVDSSTLTKAPADGIYTLTVTVRNRAGLSVLTPALDLVLSDATGQPTVRRVLTLSELGVEASAIGARSNLVASARVRIGAAPVLGYTIELFYP</sequence>
<protein>
    <submittedName>
        <fullName evidence="4">DUF3426 domain-containing protein</fullName>
    </submittedName>
</protein>
<dbReference type="OrthoDB" id="5294582at2"/>
<dbReference type="InterPro" id="IPR021834">
    <property type="entry name" value="DUF3426"/>
</dbReference>
<dbReference type="AlphaFoldDB" id="A0A437JWV6"/>
<dbReference type="Proteomes" id="UP000288178">
    <property type="component" value="Unassembled WGS sequence"/>
</dbReference>
<reference evidence="4 5" key="1">
    <citation type="submission" date="2019-01" db="EMBL/GenBank/DDBJ databases">
        <authorList>
            <person name="Chen W.-M."/>
        </authorList>
    </citation>
    <scope>NUCLEOTIDE SEQUENCE [LARGE SCALE GENOMIC DNA]</scope>
    <source>
        <strain evidence="4 5">ICH-3</strain>
    </source>
</reference>
<feature type="domain" description="Zinc finger/thioredoxin putative" evidence="3">
    <location>
        <begin position="3"/>
        <end position="39"/>
    </location>
</feature>
<feature type="transmembrane region" description="Helical" evidence="2">
    <location>
        <begin position="184"/>
        <end position="205"/>
    </location>
</feature>
<evidence type="ECO:0000256" key="1">
    <source>
        <dbReference type="SAM" id="MobiDB-lite"/>
    </source>
</evidence>
<organism evidence="4 5">
    <name type="scientific">Rubrivivax albus</name>
    <dbReference type="NCBI Taxonomy" id="2499835"/>
    <lineage>
        <taxon>Bacteria</taxon>
        <taxon>Pseudomonadati</taxon>
        <taxon>Pseudomonadota</taxon>
        <taxon>Betaproteobacteria</taxon>
        <taxon>Burkholderiales</taxon>
        <taxon>Sphaerotilaceae</taxon>
        <taxon>Rubrivivax</taxon>
    </lineage>
</organism>
<evidence type="ECO:0000313" key="4">
    <source>
        <dbReference type="EMBL" id="RVT52153.1"/>
    </source>
</evidence>
<keyword evidence="2" id="KW-1133">Transmembrane helix</keyword>
<evidence type="ECO:0000259" key="3">
    <source>
        <dbReference type="Pfam" id="PF13719"/>
    </source>
</evidence>
<feature type="region of interest" description="Disordered" evidence="1">
    <location>
        <begin position="96"/>
        <end position="152"/>
    </location>
</feature>
<comment type="caution">
    <text evidence="4">The sequence shown here is derived from an EMBL/GenBank/DDBJ whole genome shotgun (WGS) entry which is preliminary data.</text>
</comment>
<gene>
    <name evidence="4" type="ORF">ENE75_06725</name>
</gene>
<dbReference type="NCBIfam" id="TIGR02098">
    <property type="entry name" value="MJ0042_CXXC"/>
    <property type="match status" value="1"/>
</dbReference>
<keyword evidence="2" id="KW-0812">Transmembrane</keyword>
<dbReference type="Pfam" id="PF13719">
    <property type="entry name" value="Zn_ribbon_5"/>
    <property type="match status" value="1"/>
</dbReference>
<evidence type="ECO:0000313" key="5">
    <source>
        <dbReference type="Proteomes" id="UP000288178"/>
    </source>
</evidence>
<dbReference type="RefSeq" id="WP_128197119.1">
    <property type="nucleotide sequence ID" value="NZ_SACT01000002.1"/>
</dbReference>